<dbReference type="AlphaFoldDB" id="A0AAV2RU97"/>
<gene>
    <name evidence="3" type="ORF">MNOR_LOCUS29481</name>
</gene>
<evidence type="ECO:0000259" key="2">
    <source>
        <dbReference type="PROSITE" id="PS50103"/>
    </source>
</evidence>
<dbReference type="EMBL" id="CAXKWB010034210">
    <property type="protein sequence ID" value="CAL4144250.1"/>
    <property type="molecule type" value="Genomic_DNA"/>
</dbReference>
<dbReference type="GO" id="GO:0008270">
    <property type="term" value="F:zinc ion binding"/>
    <property type="evidence" value="ECO:0007669"/>
    <property type="project" value="UniProtKB-KW"/>
</dbReference>
<feature type="zinc finger region" description="C3H1-type" evidence="1">
    <location>
        <begin position="26"/>
        <end position="53"/>
    </location>
</feature>
<comment type="caution">
    <text evidence="3">The sequence shown here is derived from an EMBL/GenBank/DDBJ whole genome shotgun (WGS) entry which is preliminary data.</text>
</comment>
<reference evidence="3 4" key="1">
    <citation type="submission" date="2024-05" db="EMBL/GenBank/DDBJ databases">
        <authorList>
            <person name="Wallberg A."/>
        </authorList>
    </citation>
    <scope>NUCLEOTIDE SEQUENCE [LARGE SCALE GENOMIC DNA]</scope>
</reference>
<feature type="domain" description="C3H1-type" evidence="2">
    <location>
        <begin position="26"/>
        <end position="53"/>
    </location>
</feature>
<name>A0AAV2RU97_MEGNR</name>
<keyword evidence="1" id="KW-0863">Zinc-finger</keyword>
<organism evidence="3 4">
    <name type="scientific">Meganyctiphanes norvegica</name>
    <name type="common">Northern krill</name>
    <name type="synonym">Thysanopoda norvegica</name>
    <dbReference type="NCBI Taxonomy" id="48144"/>
    <lineage>
        <taxon>Eukaryota</taxon>
        <taxon>Metazoa</taxon>
        <taxon>Ecdysozoa</taxon>
        <taxon>Arthropoda</taxon>
        <taxon>Crustacea</taxon>
        <taxon>Multicrustacea</taxon>
        <taxon>Malacostraca</taxon>
        <taxon>Eumalacostraca</taxon>
        <taxon>Eucarida</taxon>
        <taxon>Euphausiacea</taxon>
        <taxon>Euphausiidae</taxon>
        <taxon>Meganyctiphanes</taxon>
    </lineage>
</organism>
<dbReference type="InterPro" id="IPR000571">
    <property type="entry name" value="Znf_CCCH"/>
</dbReference>
<proteinExistence type="predicted"/>
<evidence type="ECO:0000313" key="3">
    <source>
        <dbReference type="EMBL" id="CAL4144250.1"/>
    </source>
</evidence>
<dbReference type="Gene3D" id="4.10.1000.10">
    <property type="entry name" value="Zinc finger, CCCH-type"/>
    <property type="match status" value="1"/>
</dbReference>
<protein>
    <recommendedName>
        <fullName evidence="2">C3H1-type domain-containing protein</fullName>
    </recommendedName>
</protein>
<keyword evidence="4" id="KW-1185">Reference proteome</keyword>
<keyword evidence="1" id="KW-0479">Metal-binding</keyword>
<dbReference type="Proteomes" id="UP001497623">
    <property type="component" value="Unassembled WGS sequence"/>
</dbReference>
<keyword evidence="1" id="KW-0862">Zinc</keyword>
<accession>A0AAV2RU97</accession>
<sequence>KCKDLHPESCKPMMEYGKCADSRCKLLHQKVCRNYYNQGYCPRYNCWFIHPSKIVQRYPARPTNYGQQQGNNIQRDMINGTDQYNRNNESQNGYMNNNSIFLWNWQTPAEPKINMQQMLTKLMGTIEKVDSRIEKLEMRQANGWTY</sequence>
<dbReference type="PROSITE" id="PS50103">
    <property type="entry name" value="ZF_C3H1"/>
    <property type="match status" value="1"/>
</dbReference>
<evidence type="ECO:0000313" key="4">
    <source>
        <dbReference type="Proteomes" id="UP001497623"/>
    </source>
</evidence>
<feature type="non-terminal residue" evidence="3">
    <location>
        <position position="1"/>
    </location>
</feature>
<evidence type="ECO:0000256" key="1">
    <source>
        <dbReference type="PROSITE-ProRule" id="PRU00723"/>
    </source>
</evidence>